<organism evidence="3 4">
    <name type="scientific">Pyrinomonas methylaliphatogenes</name>
    <dbReference type="NCBI Taxonomy" id="454194"/>
    <lineage>
        <taxon>Bacteria</taxon>
        <taxon>Pseudomonadati</taxon>
        <taxon>Acidobacteriota</taxon>
        <taxon>Blastocatellia</taxon>
        <taxon>Blastocatellales</taxon>
        <taxon>Pyrinomonadaceae</taxon>
        <taxon>Pyrinomonas</taxon>
    </lineage>
</organism>
<dbReference type="GO" id="GO:0003677">
    <property type="term" value="F:DNA binding"/>
    <property type="evidence" value="ECO:0007669"/>
    <property type="project" value="InterPro"/>
</dbReference>
<keyword evidence="1" id="KW-1133">Transmembrane helix</keyword>
<dbReference type="STRING" id="454194.PYK22_00229"/>
<dbReference type="GO" id="GO:0006281">
    <property type="term" value="P:DNA repair"/>
    <property type="evidence" value="ECO:0007669"/>
    <property type="project" value="InterPro"/>
</dbReference>
<protein>
    <submittedName>
        <fullName evidence="3">Helix-hairpin-helix motif</fullName>
    </submittedName>
</protein>
<dbReference type="Gene3D" id="1.10.150.320">
    <property type="entry name" value="Photosystem II 12 kDa extrinsic protein"/>
    <property type="match status" value="1"/>
</dbReference>
<feature type="domain" description="Helix-hairpin-helix DNA-binding motif class 1" evidence="2">
    <location>
        <begin position="85"/>
        <end position="104"/>
    </location>
</feature>
<dbReference type="PANTHER" id="PTHR21180">
    <property type="entry name" value="ENDONUCLEASE/EXONUCLEASE/PHOSPHATASE FAMILY DOMAIN-CONTAINING PROTEIN 1"/>
    <property type="match status" value="1"/>
</dbReference>
<reference evidence="3 4" key="1">
    <citation type="submission" date="2013-12" db="EMBL/GenBank/DDBJ databases">
        <authorList>
            <person name="Stott M."/>
        </authorList>
    </citation>
    <scope>NUCLEOTIDE SEQUENCE [LARGE SCALE GENOMIC DNA]</scope>
    <source>
        <strain evidence="3 4">K22</strain>
    </source>
</reference>
<accession>A0A0B6WT96</accession>
<dbReference type="OrthoDB" id="9787778at2"/>
<dbReference type="EMBL" id="CBXV010000001">
    <property type="protein sequence ID" value="CDM64236.1"/>
    <property type="molecule type" value="Genomic_DNA"/>
</dbReference>
<sequence length="138" mass="15391">MDKSFGFKHLTITTGAFPALILFFFVLPLCFLGPTACALLSPSARKLSEAKTDVVSTPSDLAVTQGSLPNESSNLRVNINKATQSELERLPGIGPALAARIIEYRQRYGPFRRPEEIILVRGFSERRFYQLKPYITVE</sequence>
<dbReference type="SMART" id="SM00278">
    <property type="entry name" value="HhH1"/>
    <property type="match status" value="1"/>
</dbReference>
<keyword evidence="4" id="KW-1185">Reference proteome</keyword>
<dbReference type="RefSeq" id="WP_083437490.1">
    <property type="nucleotide sequence ID" value="NZ_CBXV010000001.1"/>
</dbReference>
<keyword evidence="1" id="KW-0812">Transmembrane</keyword>
<evidence type="ECO:0000313" key="4">
    <source>
        <dbReference type="Proteomes" id="UP000031518"/>
    </source>
</evidence>
<dbReference type="InterPro" id="IPR051675">
    <property type="entry name" value="Endo/Exo/Phosphatase_dom_1"/>
</dbReference>
<evidence type="ECO:0000256" key="1">
    <source>
        <dbReference type="SAM" id="Phobius"/>
    </source>
</evidence>
<dbReference type="SUPFAM" id="SSF47781">
    <property type="entry name" value="RuvA domain 2-like"/>
    <property type="match status" value="1"/>
</dbReference>
<dbReference type="Pfam" id="PF12836">
    <property type="entry name" value="HHH_3"/>
    <property type="match status" value="1"/>
</dbReference>
<evidence type="ECO:0000259" key="2">
    <source>
        <dbReference type="SMART" id="SM00278"/>
    </source>
</evidence>
<name>A0A0B6WT96_9BACT</name>
<dbReference type="InterPro" id="IPR003583">
    <property type="entry name" value="Hlx-hairpin-Hlx_DNA-bd_motif"/>
</dbReference>
<reference evidence="3 4" key="2">
    <citation type="submission" date="2015-01" db="EMBL/GenBank/DDBJ databases">
        <title>Complete genome sequence of Pyrinomonas methylaliphatogenes type strain K22T.</title>
        <authorList>
            <person name="Lee K.C.Y."/>
            <person name="Power J.F."/>
            <person name="Dunfield P.F."/>
            <person name="Morgan X.C."/>
            <person name="Huttenhower C."/>
            <person name="Stott M.B."/>
        </authorList>
    </citation>
    <scope>NUCLEOTIDE SEQUENCE [LARGE SCALE GENOMIC DNA]</scope>
    <source>
        <strain evidence="3 4">K22</strain>
    </source>
</reference>
<feature type="transmembrane region" description="Helical" evidence="1">
    <location>
        <begin position="20"/>
        <end position="41"/>
    </location>
</feature>
<proteinExistence type="predicted"/>
<dbReference type="Proteomes" id="UP000031518">
    <property type="component" value="Unassembled WGS sequence"/>
</dbReference>
<dbReference type="AlphaFoldDB" id="A0A0B6WT96"/>
<dbReference type="InterPro" id="IPR010994">
    <property type="entry name" value="RuvA_2-like"/>
</dbReference>
<keyword evidence="1" id="KW-0472">Membrane</keyword>
<gene>
    <name evidence="3" type="ORF">PYK22_00229</name>
</gene>
<dbReference type="PANTHER" id="PTHR21180:SF32">
    <property type="entry name" value="ENDONUCLEASE_EXONUCLEASE_PHOSPHATASE FAMILY DOMAIN-CONTAINING PROTEIN 1"/>
    <property type="match status" value="1"/>
</dbReference>
<evidence type="ECO:0000313" key="3">
    <source>
        <dbReference type="EMBL" id="CDM64236.1"/>
    </source>
</evidence>